<name>A0A645HEG9_9ZZZZ</name>
<feature type="transmembrane region" description="Helical" evidence="1">
    <location>
        <begin position="30"/>
        <end position="55"/>
    </location>
</feature>
<protein>
    <submittedName>
        <fullName evidence="2">Uncharacterized protein</fullName>
    </submittedName>
</protein>
<evidence type="ECO:0000256" key="1">
    <source>
        <dbReference type="SAM" id="Phobius"/>
    </source>
</evidence>
<organism evidence="2">
    <name type="scientific">bioreactor metagenome</name>
    <dbReference type="NCBI Taxonomy" id="1076179"/>
    <lineage>
        <taxon>unclassified sequences</taxon>
        <taxon>metagenomes</taxon>
        <taxon>ecological metagenomes</taxon>
    </lineage>
</organism>
<gene>
    <name evidence="2" type="ORF">SDC9_181666</name>
</gene>
<keyword evidence="1" id="KW-0812">Transmembrane</keyword>
<sequence length="120" mass="14358">MYISMFFIVFNFLQGFGVYIFITFNHVIYIFFYICFVYLLDQGIAFILLYAVFIVNGFMSNFTIHGFDVINNLILTSFHYRFEIFIITDSFECSCIDGSFILHHIFDVFIHMNFINLFCF</sequence>
<accession>A0A645HEG9</accession>
<reference evidence="2" key="1">
    <citation type="submission" date="2019-08" db="EMBL/GenBank/DDBJ databases">
        <authorList>
            <person name="Kucharzyk K."/>
            <person name="Murdoch R.W."/>
            <person name="Higgins S."/>
            <person name="Loffler F."/>
        </authorList>
    </citation>
    <scope>NUCLEOTIDE SEQUENCE</scope>
</reference>
<evidence type="ECO:0000313" key="2">
    <source>
        <dbReference type="EMBL" id="MPN34173.1"/>
    </source>
</evidence>
<dbReference type="EMBL" id="VSSQ01087069">
    <property type="protein sequence ID" value="MPN34173.1"/>
    <property type="molecule type" value="Genomic_DNA"/>
</dbReference>
<proteinExistence type="predicted"/>
<keyword evidence="1" id="KW-1133">Transmembrane helix</keyword>
<comment type="caution">
    <text evidence="2">The sequence shown here is derived from an EMBL/GenBank/DDBJ whole genome shotgun (WGS) entry which is preliminary data.</text>
</comment>
<dbReference type="AlphaFoldDB" id="A0A645HEG9"/>
<keyword evidence="1" id="KW-0472">Membrane</keyword>